<name>A0A7R9A2V2_9CRUS</name>
<dbReference type="Proteomes" id="UP000677054">
    <property type="component" value="Unassembled WGS sequence"/>
</dbReference>
<feature type="compositionally biased region" description="Low complexity" evidence="1">
    <location>
        <begin position="233"/>
        <end position="245"/>
    </location>
</feature>
<dbReference type="EMBL" id="CAJPEV010000904">
    <property type="protein sequence ID" value="CAG0889422.1"/>
    <property type="molecule type" value="Genomic_DNA"/>
</dbReference>
<protein>
    <submittedName>
        <fullName evidence="2">Uncharacterized protein</fullName>
    </submittedName>
</protein>
<feature type="compositionally biased region" description="Polar residues" evidence="1">
    <location>
        <begin position="175"/>
        <end position="184"/>
    </location>
</feature>
<evidence type="ECO:0000256" key="1">
    <source>
        <dbReference type="SAM" id="MobiDB-lite"/>
    </source>
</evidence>
<proteinExistence type="predicted"/>
<accession>A0A7R9A2V2</accession>
<organism evidence="2">
    <name type="scientific">Darwinula stevensoni</name>
    <dbReference type="NCBI Taxonomy" id="69355"/>
    <lineage>
        <taxon>Eukaryota</taxon>
        <taxon>Metazoa</taxon>
        <taxon>Ecdysozoa</taxon>
        <taxon>Arthropoda</taxon>
        <taxon>Crustacea</taxon>
        <taxon>Oligostraca</taxon>
        <taxon>Ostracoda</taxon>
        <taxon>Podocopa</taxon>
        <taxon>Podocopida</taxon>
        <taxon>Darwinulocopina</taxon>
        <taxon>Darwinuloidea</taxon>
        <taxon>Darwinulidae</taxon>
        <taxon>Darwinula</taxon>
    </lineage>
</organism>
<feature type="compositionally biased region" description="Low complexity" evidence="1">
    <location>
        <begin position="309"/>
        <end position="326"/>
    </location>
</feature>
<evidence type="ECO:0000313" key="2">
    <source>
        <dbReference type="EMBL" id="CAD7245621.1"/>
    </source>
</evidence>
<keyword evidence="3" id="KW-1185">Reference proteome</keyword>
<feature type="region of interest" description="Disordered" evidence="1">
    <location>
        <begin position="307"/>
        <end position="326"/>
    </location>
</feature>
<dbReference type="AlphaFoldDB" id="A0A7R9A2V2"/>
<feature type="region of interest" description="Disordered" evidence="1">
    <location>
        <begin position="387"/>
        <end position="466"/>
    </location>
</feature>
<evidence type="ECO:0000313" key="3">
    <source>
        <dbReference type="Proteomes" id="UP000677054"/>
    </source>
</evidence>
<gene>
    <name evidence="2" type="ORF">DSTB1V02_LOCUS5491</name>
</gene>
<feature type="compositionally biased region" description="Polar residues" evidence="1">
    <location>
        <begin position="42"/>
        <end position="57"/>
    </location>
</feature>
<feature type="compositionally biased region" description="Low complexity" evidence="1">
    <location>
        <begin position="273"/>
        <end position="287"/>
    </location>
</feature>
<feature type="compositionally biased region" description="Polar residues" evidence="1">
    <location>
        <begin position="20"/>
        <end position="29"/>
    </location>
</feature>
<sequence>THRSRPRRRYKEEEEKTSRQASQSQVSHNVSRERNTGETESDSATHSTLNSFNSISATKAPAQQFDLEAAAFPPLPSTNSESPNERGPSSELPSKDGDSLADVVKGTCRSRSGPSQLEGKKIANGEVVLGNTEESPMNGTFSLVKPSTPEAPSHTTNKWSDKVVGEPDKEESEIPTPSQSNTVSISVATEKQKHIPSTIDAATMTVGLASESVIDKPKPAKSDVATNTREGISSPSKSTKSAGAGSKEKYAGTVASASCIDAGTESMNGDVNSTSMSTGTQTQSQIRTSIPISTSTATANLCNIPGPGSPSVSTNHSSSQTTSTTITSANCSGKLTYAQMTQQSLERITKLNIEHKEKLIEIDKEKQRTVPPPIQKKIERTYPVRDQRPENRFNGPLSGRFNGGSRYERDRDNPRMNGPGHGYGSFGPRRVPEFRRMQGDWNSLDERYPRTPLPRPKTPVNVPTMK</sequence>
<dbReference type="EMBL" id="LR900421">
    <property type="protein sequence ID" value="CAD7245621.1"/>
    <property type="molecule type" value="Genomic_DNA"/>
</dbReference>
<feature type="compositionally biased region" description="Polar residues" evidence="1">
    <location>
        <begin position="132"/>
        <end position="141"/>
    </location>
</feature>
<feature type="region of interest" description="Disordered" evidence="1">
    <location>
        <begin position="1"/>
        <end position="184"/>
    </location>
</feature>
<feature type="compositionally biased region" description="Basic and acidic residues" evidence="1">
    <location>
        <begin position="430"/>
        <end position="449"/>
    </location>
</feature>
<feature type="non-terminal residue" evidence="2">
    <location>
        <position position="1"/>
    </location>
</feature>
<feature type="region of interest" description="Disordered" evidence="1">
    <location>
        <begin position="210"/>
        <end position="251"/>
    </location>
</feature>
<feature type="region of interest" description="Disordered" evidence="1">
    <location>
        <begin position="263"/>
        <end position="287"/>
    </location>
</feature>
<reference evidence="2" key="1">
    <citation type="submission" date="2020-11" db="EMBL/GenBank/DDBJ databases">
        <authorList>
            <person name="Tran Van P."/>
        </authorList>
    </citation>
    <scope>NUCLEOTIDE SEQUENCE</scope>
</reference>